<name>A0AAE0A607_9ROSI</name>
<dbReference type="InterPro" id="IPR012337">
    <property type="entry name" value="RNaseH-like_sf"/>
</dbReference>
<accession>A0AAE0A607</accession>
<dbReference type="Gene3D" id="3.30.420.10">
    <property type="entry name" value="Ribonuclease H-like superfamily/Ribonuclease H"/>
    <property type="match status" value="1"/>
</dbReference>
<dbReference type="AlphaFoldDB" id="A0AAE0A607"/>
<dbReference type="InterPro" id="IPR000477">
    <property type="entry name" value="RT_dom"/>
</dbReference>
<dbReference type="GO" id="GO:0003676">
    <property type="term" value="F:nucleic acid binding"/>
    <property type="evidence" value="ECO:0007669"/>
    <property type="project" value="InterPro"/>
</dbReference>
<dbReference type="InterPro" id="IPR002156">
    <property type="entry name" value="RNaseH_domain"/>
</dbReference>
<dbReference type="CDD" id="cd06222">
    <property type="entry name" value="RNase_H_like"/>
    <property type="match status" value="1"/>
</dbReference>
<feature type="domain" description="Reverse transcriptase" evidence="1">
    <location>
        <begin position="89"/>
        <end position="291"/>
    </location>
</feature>
<dbReference type="PANTHER" id="PTHR46890:SF48">
    <property type="entry name" value="RNA-DIRECTED DNA POLYMERASE"/>
    <property type="match status" value="1"/>
</dbReference>
<evidence type="ECO:0000313" key="4">
    <source>
        <dbReference type="Proteomes" id="UP001281410"/>
    </source>
</evidence>
<dbReference type="InterPro" id="IPR052343">
    <property type="entry name" value="Retrotransposon-Effector_Assoc"/>
</dbReference>
<dbReference type="PANTHER" id="PTHR46890">
    <property type="entry name" value="NON-LTR RETROLELEMENT REVERSE TRANSCRIPTASE-LIKE PROTEIN-RELATED"/>
    <property type="match status" value="1"/>
</dbReference>
<dbReference type="CDD" id="cd01650">
    <property type="entry name" value="RT_nLTR_like"/>
    <property type="match status" value="1"/>
</dbReference>
<gene>
    <name evidence="3" type="ORF">Dsin_018811</name>
</gene>
<comment type="caution">
    <text evidence="3">The sequence shown here is derived from an EMBL/GenBank/DDBJ whole genome shotgun (WGS) entry which is preliminary data.</text>
</comment>
<protein>
    <recommendedName>
        <fullName evidence="5">Reverse transcriptase</fullName>
    </recommendedName>
</protein>
<dbReference type="InterPro" id="IPR044730">
    <property type="entry name" value="RNase_H-like_dom_plant"/>
</dbReference>
<dbReference type="InterPro" id="IPR036397">
    <property type="entry name" value="RNaseH_sf"/>
</dbReference>
<dbReference type="EMBL" id="JANJYJ010000006">
    <property type="protein sequence ID" value="KAK3204765.1"/>
    <property type="molecule type" value="Genomic_DNA"/>
</dbReference>
<evidence type="ECO:0000259" key="1">
    <source>
        <dbReference type="Pfam" id="PF00078"/>
    </source>
</evidence>
<feature type="domain" description="RNase H type-1" evidence="2">
    <location>
        <begin position="555"/>
        <end position="647"/>
    </location>
</feature>
<proteinExistence type="predicted"/>
<reference evidence="3" key="1">
    <citation type="journal article" date="2023" name="Plant J.">
        <title>Genome sequences and population genomics provide insights into the demographic history, inbreeding, and mutation load of two 'living fossil' tree species of Dipteronia.</title>
        <authorList>
            <person name="Feng Y."/>
            <person name="Comes H.P."/>
            <person name="Chen J."/>
            <person name="Zhu S."/>
            <person name="Lu R."/>
            <person name="Zhang X."/>
            <person name="Li P."/>
            <person name="Qiu J."/>
            <person name="Olsen K.M."/>
            <person name="Qiu Y."/>
        </authorList>
    </citation>
    <scope>NUCLEOTIDE SEQUENCE</scope>
    <source>
        <strain evidence="3">NBL</strain>
    </source>
</reference>
<dbReference type="Pfam" id="PF00078">
    <property type="entry name" value="RVT_1"/>
    <property type="match status" value="1"/>
</dbReference>
<evidence type="ECO:0000313" key="3">
    <source>
        <dbReference type="EMBL" id="KAK3204765.1"/>
    </source>
</evidence>
<dbReference type="Proteomes" id="UP001281410">
    <property type="component" value="Unassembled WGS sequence"/>
</dbReference>
<dbReference type="GO" id="GO:0004523">
    <property type="term" value="F:RNA-DNA hybrid ribonuclease activity"/>
    <property type="evidence" value="ECO:0007669"/>
    <property type="project" value="InterPro"/>
</dbReference>
<sequence>MLETVLSGVQPRLSDQFKTFLDADFTAWDIRKAVFDMSLLKASGKDGFPALFYKSYWDTVGSRVTAACLRCFNDGASMERLNETLITVIPKVSRTERLSDFRLVSLCNVLYKIIAKTLANRFRLVLGEVISKTQSAFIPGRFISDNKIIGVECLHNLKRRKRKEGSIAIKLDMLNAYVRVEWVFIEKRMLRLGISDSWVNRIMSCVKSVSYSFILNGDISGSLKPTRGLRQSDPLSPYLFLICAEGLTTLINTAYINGSIVGSDSNCIAIKRVLDDYARTSGQLVNFVKSAVCMSLTVNRVEKERPAAIVGFQLVECHERFSWVSKKDKQKIHWGSRNRLCFAKRSRRLGFRDLTVFNRALVAKQCWRILKNPDSLEAKFLRSCYFQGGNFKQADSNPTGSFLWKILVWGRGLIEAGTKWRVGRGTGICVYQDRYIPKPSTFKVISPLVFGELTTVNQLRSPTEGWNVELIRGNFLEEDAVKVFIWKACKDWIPKMLNLYCRGIPVNSTCSIWASKDESSWHALWGCQRLGDIRNHDRGGIVVWKLPNLGVYKANTDTAININDKRIGFDIVIRDVTSCVMASSSQSVAATYSPMVVEVEAILHGLQFARDTSLLSVIIESDAAVVVKWINEESHCDSDVGLVLEEI</sequence>
<keyword evidence="4" id="KW-1185">Reference proteome</keyword>
<evidence type="ECO:0008006" key="5">
    <source>
        <dbReference type="Google" id="ProtNLM"/>
    </source>
</evidence>
<evidence type="ECO:0000259" key="2">
    <source>
        <dbReference type="Pfam" id="PF13456"/>
    </source>
</evidence>
<dbReference type="Pfam" id="PF13456">
    <property type="entry name" value="RVT_3"/>
    <property type="match status" value="1"/>
</dbReference>
<organism evidence="3 4">
    <name type="scientific">Dipteronia sinensis</name>
    <dbReference type="NCBI Taxonomy" id="43782"/>
    <lineage>
        <taxon>Eukaryota</taxon>
        <taxon>Viridiplantae</taxon>
        <taxon>Streptophyta</taxon>
        <taxon>Embryophyta</taxon>
        <taxon>Tracheophyta</taxon>
        <taxon>Spermatophyta</taxon>
        <taxon>Magnoliopsida</taxon>
        <taxon>eudicotyledons</taxon>
        <taxon>Gunneridae</taxon>
        <taxon>Pentapetalae</taxon>
        <taxon>rosids</taxon>
        <taxon>malvids</taxon>
        <taxon>Sapindales</taxon>
        <taxon>Sapindaceae</taxon>
        <taxon>Hippocastanoideae</taxon>
        <taxon>Acereae</taxon>
        <taxon>Dipteronia</taxon>
    </lineage>
</organism>
<dbReference type="SUPFAM" id="SSF53098">
    <property type="entry name" value="Ribonuclease H-like"/>
    <property type="match status" value="1"/>
</dbReference>